<dbReference type="NCBIfam" id="NF006800">
    <property type="entry name" value="PRK09303.1"/>
    <property type="match status" value="1"/>
</dbReference>
<accession>A0ABV0K917</accession>
<dbReference type="PROSITE" id="PS50109">
    <property type="entry name" value="HIS_KIN"/>
    <property type="match status" value="1"/>
</dbReference>
<dbReference type="InterPro" id="IPR003661">
    <property type="entry name" value="HisK_dim/P_dom"/>
</dbReference>
<dbReference type="RefSeq" id="WP_190704744.1">
    <property type="nucleotide sequence ID" value="NZ_JAMPKX010000011.1"/>
</dbReference>
<dbReference type="PANTHER" id="PTHR43711">
    <property type="entry name" value="TWO-COMPONENT HISTIDINE KINASE"/>
    <property type="match status" value="1"/>
</dbReference>
<evidence type="ECO:0000256" key="3">
    <source>
        <dbReference type="ARBA" id="ARBA00022679"/>
    </source>
</evidence>
<evidence type="ECO:0000313" key="11">
    <source>
        <dbReference type="EMBL" id="MEP0949274.1"/>
    </source>
</evidence>
<keyword evidence="6 9" id="KW-0067">ATP-binding</keyword>
<comment type="caution">
    <text evidence="11">The sequence shown here is derived from an EMBL/GenBank/DDBJ whole genome shotgun (WGS) entry which is preliminary data.</text>
</comment>
<feature type="modified residue" description="Phosphohistidine; by autocatalysis" evidence="9">
    <location>
        <position position="169"/>
    </location>
</feature>
<evidence type="ECO:0000256" key="2">
    <source>
        <dbReference type="ARBA" id="ARBA00022553"/>
    </source>
</evidence>
<dbReference type="SUPFAM" id="SSF47384">
    <property type="entry name" value="Homodimeric domain of signal transducing histidine kinase"/>
    <property type="match status" value="1"/>
</dbReference>
<dbReference type="Gene3D" id="3.40.30.10">
    <property type="entry name" value="Glutaredoxin"/>
    <property type="match status" value="1"/>
</dbReference>
<dbReference type="SUPFAM" id="SSF55874">
    <property type="entry name" value="ATPase domain of HSP90 chaperone/DNA topoisomerase II/histidine kinase"/>
    <property type="match status" value="1"/>
</dbReference>
<dbReference type="SMART" id="SM00388">
    <property type="entry name" value="HisKA"/>
    <property type="match status" value="1"/>
</dbReference>
<dbReference type="CDD" id="cd00075">
    <property type="entry name" value="HATPase"/>
    <property type="match status" value="1"/>
</dbReference>
<evidence type="ECO:0000256" key="5">
    <source>
        <dbReference type="ARBA" id="ARBA00022777"/>
    </source>
</evidence>
<dbReference type="PANTHER" id="PTHR43711:SF26">
    <property type="entry name" value="SENSOR HISTIDINE KINASE RCSC"/>
    <property type="match status" value="1"/>
</dbReference>
<keyword evidence="8 9" id="KW-0090">Biological rhythms</keyword>
<proteinExistence type="inferred from homology"/>
<evidence type="ECO:0000259" key="10">
    <source>
        <dbReference type="PROSITE" id="PS50109"/>
    </source>
</evidence>
<dbReference type="Pfam" id="PF07689">
    <property type="entry name" value="KaiB"/>
    <property type="match status" value="1"/>
</dbReference>
<feature type="domain" description="Histidine kinase" evidence="10">
    <location>
        <begin position="166"/>
        <end position="391"/>
    </location>
</feature>
<dbReference type="Gene3D" id="3.30.565.10">
    <property type="entry name" value="Histidine kinase-like ATPase, C-terminal domain"/>
    <property type="match status" value="1"/>
</dbReference>
<gene>
    <name evidence="9" type="primary">sasA</name>
    <name evidence="11" type="ORF">NC992_20510</name>
</gene>
<dbReference type="Proteomes" id="UP001482513">
    <property type="component" value="Unassembled WGS sequence"/>
</dbReference>
<comment type="function">
    <text evidence="9">Member of the two-component regulatory system SasA/RpaA involved in genome-wide circadian gene expression. One of several clock output pathways. Participates in the Kai clock protein complex, the main circadian regulator in cyanobacteria, via its interaction with KaiC. KaiC enhances the autophosphorylation activity of SasA, which then transfers its phosphate group to RpaA to activate it. In addition to its output function, recruits fold-shifted KaiB (KaiB(fs)) to KaiC to cooperatively form the KaiB(6):KaiC(6) complex (independent of SasA kinase activity). Required for robustness of the circadian rhythm of gene expression and is involved in clock output, also required for adaptation to light/dark cycles.</text>
</comment>
<keyword evidence="2 9" id="KW-0597">Phosphoprotein</keyword>
<name>A0ABV0K917_9CYAN</name>
<dbReference type="EC" id="2.7.13.3" evidence="9"/>
<keyword evidence="4 9" id="KW-0547">Nucleotide-binding</keyword>
<dbReference type="Pfam" id="PF02518">
    <property type="entry name" value="HATPase_c"/>
    <property type="match status" value="1"/>
</dbReference>
<sequence>MEGSSTSFDDIRVPLKLLLFIDKRPSLARQMRQIKQYLKTLETHFEFNLDVVDIGEQPYLAEHYKLVASPALIKISPAPQQMLAGSDIINQLERWWPKWQQEHLDTLNSLGVEAESALSADPLAQQADLLTTSAELIKLSDEIFRLNQTREELEAQLRFKDRIIAMMAHDLRNPLTAASIAVETLELGYAPNQTRNITLSPELTGQLLKHAKTQIRAINRMITDILKAARGASMELQIVPQELNLPALCMEVVDAFQNRLQEKQQSLTTEIPQDLPTVYADGTQVKRVITNLLDNAIKYTPQGGQVSIIALHRTTQKVQVAVVDTGPGIPPENRDKIFEESYRLQRDVTQDGYGLGLALCQRIVRAHYGQIWVDSASGAGSSFFFTLPVYRA</sequence>
<dbReference type="InterPro" id="IPR005467">
    <property type="entry name" value="His_kinase_dom"/>
</dbReference>
<keyword evidence="12" id="KW-1185">Reference proteome</keyword>
<dbReference type="PRINTS" id="PR00344">
    <property type="entry name" value="BCTRLSENSOR"/>
</dbReference>
<dbReference type="CDD" id="cd02978">
    <property type="entry name" value="KaiB_like"/>
    <property type="match status" value="1"/>
</dbReference>
<evidence type="ECO:0000256" key="1">
    <source>
        <dbReference type="ARBA" id="ARBA00000085"/>
    </source>
</evidence>
<dbReference type="InterPro" id="IPR004358">
    <property type="entry name" value="Sig_transdc_His_kin-like_C"/>
</dbReference>
<evidence type="ECO:0000256" key="8">
    <source>
        <dbReference type="ARBA" id="ARBA00023108"/>
    </source>
</evidence>
<dbReference type="InterPro" id="IPR050736">
    <property type="entry name" value="Sensor_HK_Regulatory"/>
</dbReference>
<dbReference type="InterPro" id="IPR036249">
    <property type="entry name" value="Thioredoxin-like_sf"/>
</dbReference>
<keyword evidence="3 9" id="KW-0808">Transferase</keyword>
<keyword evidence="5 9" id="KW-0418">Kinase</keyword>
<protein>
    <recommendedName>
        <fullName evidence="9">Adaptive-response sensory-kinase SasA</fullName>
        <ecNumber evidence="9">2.7.13.3</ecNumber>
    </recommendedName>
    <alternativeName>
        <fullName evidence="9">Sensor histidine kinase SasA</fullName>
    </alternativeName>
</protein>
<dbReference type="SMART" id="SM00387">
    <property type="entry name" value="HATPase_c"/>
    <property type="match status" value="1"/>
</dbReference>
<evidence type="ECO:0000256" key="7">
    <source>
        <dbReference type="ARBA" id="ARBA00023012"/>
    </source>
</evidence>
<organism evidence="11 12">
    <name type="scientific">Leptolyngbya subtilissima DQ-A4</name>
    <dbReference type="NCBI Taxonomy" id="2933933"/>
    <lineage>
        <taxon>Bacteria</taxon>
        <taxon>Bacillati</taxon>
        <taxon>Cyanobacteriota</taxon>
        <taxon>Cyanophyceae</taxon>
        <taxon>Leptolyngbyales</taxon>
        <taxon>Leptolyngbyaceae</taxon>
        <taxon>Leptolyngbya group</taxon>
        <taxon>Leptolyngbya</taxon>
    </lineage>
</organism>
<comment type="domain">
    <text evidence="9">The N-terminus interacts with KaiC, while the C-terminal histidine kinase domain autophosphorylates and is probably responsible for self-oligomerization. The N-terminal domain stimulates the C-terminus to autophosphorylate.</text>
</comment>
<dbReference type="GO" id="GO:0016301">
    <property type="term" value="F:kinase activity"/>
    <property type="evidence" value="ECO:0007669"/>
    <property type="project" value="UniProtKB-KW"/>
</dbReference>
<evidence type="ECO:0000256" key="4">
    <source>
        <dbReference type="ARBA" id="ARBA00022741"/>
    </source>
</evidence>
<dbReference type="InterPro" id="IPR036890">
    <property type="entry name" value="HATPase_C_sf"/>
</dbReference>
<dbReference type="CDD" id="cd00082">
    <property type="entry name" value="HisKA"/>
    <property type="match status" value="1"/>
</dbReference>
<dbReference type="InterPro" id="IPR023527">
    <property type="entry name" value="Kinase_SasA"/>
</dbReference>
<dbReference type="InterPro" id="IPR011649">
    <property type="entry name" value="KaiB_domain"/>
</dbReference>
<dbReference type="SUPFAM" id="SSF52833">
    <property type="entry name" value="Thioredoxin-like"/>
    <property type="match status" value="1"/>
</dbReference>
<keyword evidence="7 9" id="KW-0902">Two-component regulatory system</keyword>
<dbReference type="HAMAP" id="MF_01837">
    <property type="entry name" value="Kinase_SasA"/>
    <property type="match status" value="1"/>
</dbReference>
<reference evidence="11 12" key="1">
    <citation type="submission" date="2022-04" db="EMBL/GenBank/DDBJ databases">
        <title>Positive selection, recombination, and allopatry shape intraspecific diversity of widespread and dominant cyanobacteria.</title>
        <authorList>
            <person name="Wei J."/>
            <person name="Shu W."/>
            <person name="Hu C."/>
        </authorList>
    </citation>
    <scope>NUCLEOTIDE SEQUENCE [LARGE SCALE GENOMIC DNA]</scope>
    <source>
        <strain evidence="11 12">DQ-A4</strain>
    </source>
</reference>
<evidence type="ECO:0000256" key="6">
    <source>
        <dbReference type="ARBA" id="ARBA00022840"/>
    </source>
</evidence>
<dbReference type="InterPro" id="IPR003594">
    <property type="entry name" value="HATPase_dom"/>
</dbReference>
<dbReference type="EMBL" id="JAMPKX010000011">
    <property type="protein sequence ID" value="MEP0949274.1"/>
    <property type="molecule type" value="Genomic_DNA"/>
</dbReference>
<dbReference type="InterPro" id="IPR036097">
    <property type="entry name" value="HisK_dim/P_sf"/>
</dbReference>
<dbReference type="Pfam" id="PF00512">
    <property type="entry name" value="HisKA"/>
    <property type="match status" value="1"/>
</dbReference>
<dbReference type="Gene3D" id="1.10.287.130">
    <property type="match status" value="1"/>
</dbReference>
<evidence type="ECO:0000313" key="12">
    <source>
        <dbReference type="Proteomes" id="UP001482513"/>
    </source>
</evidence>
<evidence type="ECO:0000256" key="9">
    <source>
        <dbReference type="HAMAP-Rule" id="MF_01837"/>
    </source>
</evidence>
<comment type="subunit">
    <text evidence="9">Homooligomerizes. Interacts with KaiC. Participates in the KaiABC clock complex, whose core is composed of a KaiC homohexamer, 6 KaiB and up to 6 KaiA dimers. SasA and KaiB(fs) compete to bind to KaiC.</text>
</comment>
<comment type="catalytic activity">
    <reaction evidence="1 9">
        <text>ATP + protein L-histidine = ADP + protein N-phospho-L-histidine.</text>
        <dbReference type="EC" id="2.7.13.3"/>
    </reaction>
</comment>
<dbReference type="SMART" id="SM01248">
    <property type="entry name" value="KaiB"/>
    <property type="match status" value="1"/>
</dbReference>